<evidence type="ECO:0000256" key="3">
    <source>
        <dbReference type="ARBA" id="ARBA00022989"/>
    </source>
</evidence>
<keyword evidence="5" id="KW-0874">Quinone</keyword>
<evidence type="ECO:0000256" key="6">
    <source>
        <dbReference type="RuleBase" id="RU000320"/>
    </source>
</evidence>
<dbReference type="NCBIfam" id="TIGR01770">
    <property type="entry name" value="NDH_I_N"/>
    <property type="match status" value="1"/>
</dbReference>
<dbReference type="EC" id="7.1.1.-" evidence="5"/>
<keyword evidence="5" id="KW-1278">Translocase</keyword>
<dbReference type="InterPro" id="IPR001750">
    <property type="entry name" value="ND/Mrp_TM"/>
</dbReference>
<feature type="transmembrane region" description="Helical" evidence="5">
    <location>
        <begin position="299"/>
        <end position="320"/>
    </location>
</feature>
<keyword evidence="2 5" id="KW-0812">Transmembrane</keyword>
<feature type="domain" description="NADH:quinone oxidoreductase/Mrp antiporter transmembrane" evidence="7">
    <location>
        <begin position="126"/>
        <end position="419"/>
    </location>
</feature>
<feature type="transmembrane region" description="Helical" evidence="5">
    <location>
        <begin position="404"/>
        <end position="424"/>
    </location>
</feature>
<feature type="transmembrane region" description="Helical" evidence="5">
    <location>
        <begin position="159"/>
        <end position="183"/>
    </location>
</feature>
<evidence type="ECO:0000256" key="4">
    <source>
        <dbReference type="ARBA" id="ARBA00023136"/>
    </source>
</evidence>
<evidence type="ECO:0000259" key="7">
    <source>
        <dbReference type="Pfam" id="PF00361"/>
    </source>
</evidence>
<evidence type="ECO:0000256" key="5">
    <source>
        <dbReference type="HAMAP-Rule" id="MF_00445"/>
    </source>
</evidence>
<proteinExistence type="inferred from homology"/>
<organism evidence="8 9">
    <name type="scientific">Acidithiobacillus marinus</name>
    <dbReference type="NCBI Taxonomy" id="187490"/>
    <lineage>
        <taxon>Bacteria</taxon>
        <taxon>Pseudomonadati</taxon>
        <taxon>Pseudomonadota</taxon>
        <taxon>Acidithiobacillia</taxon>
        <taxon>Acidithiobacillales</taxon>
        <taxon>Acidithiobacillaceae</taxon>
        <taxon>Acidithiobacillus</taxon>
    </lineage>
</organism>
<dbReference type="InterPro" id="IPR003918">
    <property type="entry name" value="NADH_UbQ_OxRdtase"/>
</dbReference>
<comment type="similarity">
    <text evidence="5">Belongs to the complex I subunit 2 family.</text>
</comment>
<feature type="transmembrane region" description="Helical" evidence="5">
    <location>
        <begin position="76"/>
        <end position="93"/>
    </location>
</feature>
<comment type="function">
    <text evidence="5">NDH-1 shuttles electrons from NADH, via FMN and iron-sulfur (Fe-S) centers, to quinones in the respiratory chain. The immediate electron acceptor for the enzyme in this species is believed to be ubiquinone. Couples the redox reaction to proton translocation (for every two electrons transferred, four hydrogen ions are translocated across the cytoplasmic membrane), and thus conserves the redox energy in a proton gradient.</text>
</comment>
<keyword evidence="9" id="KW-1185">Reference proteome</keyword>
<keyword evidence="5" id="KW-0813">Transport</keyword>
<name>A0A2I1DPJ8_9PROT</name>
<dbReference type="NCBIfam" id="NF004442">
    <property type="entry name" value="PRK05777.1-5"/>
    <property type="match status" value="1"/>
</dbReference>
<sequence>MNAFLLHWTFAIPEIWVLSMACVVLLADLYLGERLRDVAPVLTVLTLLGAAVLTFFEIGQSGTAFAGQLLLDPFTNVAELFSYLAVLMVVLYSRRYLMDRGIYRGEIYVLLLFALLGVMVMVSGGSLLTIYLGLELLALSQYALVAFHRDSLSATEAGLKYFVLGALASGLLLYGMSLLYGLTGTLDVRHIAAALVNVNSSNLILVFALVFIVAGIAFKLGAAPFHMWLPDVYQGAPTLVTTFLASAPKIGAFALIVRLLIDGGYGMLESWQQIFIALTLVSLVVGNLIAIAQQNLKRMLAYSTVGHVGFLSLGIVAGTAAGFASAFFYTIVYVLMSLAGFGMILLLSRAGFEAERIDDFKGLAQRKPWYAFLMLIIMFSMAGVPPTVGFYAKLAVFQAVIAAGYVWLAVIGVLLAVIGAFYYLRVVKVMFFDAPDPDVDSENAPIVRDDLASATLSMNSLALLVLGIVPGPLMAFCFYAMQGVI</sequence>
<evidence type="ECO:0000313" key="9">
    <source>
        <dbReference type="Proteomes" id="UP000234329"/>
    </source>
</evidence>
<comment type="catalytic activity">
    <reaction evidence="5">
        <text>a quinone + NADH + 5 H(+)(in) = a quinol + NAD(+) + 4 H(+)(out)</text>
        <dbReference type="Rhea" id="RHEA:57888"/>
        <dbReference type="ChEBI" id="CHEBI:15378"/>
        <dbReference type="ChEBI" id="CHEBI:24646"/>
        <dbReference type="ChEBI" id="CHEBI:57540"/>
        <dbReference type="ChEBI" id="CHEBI:57945"/>
        <dbReference type="ChEBI" id="CHEBI:132124"/>
    </reaction>
</comment>
<comment type="subunit">
    <text evidence="5">NDH-1 is composed of 14 different subunits. Subunits NuoA, H, J, K, L, M, N constitute the membrane sector of the complex.</text>
</comment>
<protein>
    <recommendedName>
        <fullName evidence="5">NADH-quinone oxidoreductase subunit N</fullName>
        <ecNumber evidence="5">7.1.1.-</ecNumber>
    </recommendedName>
    <alternativeName>
        <fullName evidence="5">NADH dehydrogenase I subunit N</fullName>
    </alternativeName>
    <alternativeName>
        <fullName evidence="5">NDH-1 subunit N</fullName>
    </alternativeName>
</protein>
<dbReference type="InterPro" id="IPR010096">
    <property type="entry name" value="NADH-Q_OxRdtase_suN/2"/>
</dbReference>
<feature type="transmembrane region" description="Helical" evidence="5">
    <location>
        <begin position="273"/>
        <end position="292"/>
    </location>
</feature>
<dbReference type="GO" id="GO:0048038">
    <property type="term" value="F:quinone binding"/>
    <property type="evidence" value="ECO:0007669"/>
    <property type="project" value="UniProtKB-KW"/>
</dbReference>
<dbReference type="GO" id="GO:0050136">
    <property type="term" value="F:NADH dehydrogenase (quinone) (non-electrogenic) activity"/>
    <property type="evidence" value="ECO:0007669"/>
    <property type="project" value="UniProtKB-UniRule"/>
</dbReference>
<comment type="caution">
    <text evidence="8">The sequence shown here is derived from an EMBL/GenBank/DDBJ whole genome shotgun (WGS) entry which is preliminary data.</text>
</comment>
<feature type="transmembrane region" description="Helical" evidence="5">
    <location>
        <begin position="369"/>
        <end position="392"/>
    </location>
</feature>
<dbReference type="RefSeq" id="WP_101536774.1">
    <property type="nucleotide sequence ID" value="NZ_MXAV01000006.1"/>
</dbReference>
<dbReference type="HAMAP" id="MF_00445">
    <property type="entry name" value="NDH1_NuoN_1"/>
    <property type="match status" value="1"/>
</dbReference>
<keyword evidence="5" id="KW-0520">NAD</keyword>
<reference evidence="8 9" key="1">
    <citation type="submission" date="2017-03" db="EMBL/GenBank/DDBJ databases">
        <title>Draft genime sequence of the acidophilic sulfur-oxidizing bacterium Acidithiobacillus sp. SH, isolated from seawater.</title>
        <authorList>
            <person name="Sharmin S."/>
            <person name="Tokuhisa M."/>
            <person name="Kanao T."/>
            <person name="Kamimura K."/>
        </authorList>
    </citation>
    <scope>NUCLEOTIDE SEQUENCE [LARGE SCALE GENOMIC DNA]</scope>
    <source>
        <strain evidence="8 9">SH</strain>
    </source>
</reference>
<accession>A0A2I1DPJ8</accession>
<dbReference type="GO" id="GO:0005886">
    <property type="term" value="C:plasma membrane"/>
    <property type="evidence" value="ECO:0007669"/>
    <property type="project" value="UniProtKB-SubCell"/>
</dbReference>
<dbReference type="OrthoDB" id="5288138at2"/>
<evidence type="ECO:0000313" key="8">
    <source>
        <dbReference type="EMBL" id="PKY11803.1"/>
    </source>
</evidence>
<dbReference type="PANTHER" id="PTHR22773">
    <property type="entry name" value="NADH DEHYDROGENASE"/>
    <property type="match status" value="1"/>
</dbReference>
<dbReference type="InParanoid" id="A0A2I1DPJ8"/>
<feature type="transmembrane region" description="Helical" evidence="5">
    <location>
        <begin position="461"/>
        <end position="481"/>
    </location>
</feature>
<keyword evidence="4 5" id="KW-0472">Membrane</keyword>
<dbReference type="Pfam" id="PF00361">
    <property type="entry name" value="Proton_antipo_M"/>
    <property type="match status" value="1"/>
</dbReference>
<feature type="transmembrane region" description="Helical" evidence="5">
    <location>
        <begin position="6"/>
        <end position="31"/>
    </location>
</feature>
<comment type="subcellular location">
    <subcellularLocation>
        <location evidence="5">Cell membrane</location>
        <topology evidence="5">Multi-pass membrane protein</topology>
    </subcellularLocation>
    <subcellularLocation>
        <location evidence="1">Endomembrane system</location>
        <topology evidence="1">Multi-pass membrane protein</topology>
    </subcellularLocation>
    <subcellularLocation>
        <location evidence="6">Membrane</location>
        <topology evidence="6">Multi-pass membrane protein</topology>
    </subcellularLocation>
</comment>
<feature type="transmembrane region" description="Helical" evidence="5">
    <location>
        <begin position="105"/>
        <end position="122"/>
    </location>
</feature>
<feature type="transmembrane region" description="Helical" evidence="5">
    <location>
        <begin position="38"/>
        <end position="56"/>
    </location>
</feature>
<dbReference type="AlphaFoldDB" id="A0A2I1DPJ8"/>
<feature type="transmembrane region" description="Helical" evidence="5">
    <location>
        <begin position="326"/>
        <end position="348"/>
    </location>
</feature>
<feature type="transmembrane region" description="Helical" evidence="5">
    <location>
        <begin position="203"/>
        <end position="227"/>
    </location>
</feature>
<dbReference type="FunCoup" id="A0A2I1DPJ8">
    <property type="interactions" value="146"/>
</dbReference>
<gene>
    <name evidence="5" type="primary">nuoN</name>
    <name evidence="8" type="ORF">B1757_02230</name>
</gene>
<evidence type="ECO:0000256" key="2">
    <source>
        <dbReference type="ARBA" id="ARBA00022692"/>
    </source>
</evidence>
<dbReference type="GO" id="GO:0012505">
    <property type="term" value="C:endomembrane system"/>
    <property type="evidence" value="ECO:0007669"/>
    <property type="project" value="UniProtKB-SubCell"/>
</dbReference>
<evidence type="ECO:0000256" key="1">
    <source>
        <dbReference type="ARBA" id="ARBA00004127"/>
    </source>
</evidence>
<keyword evidence="3 5" id="KW-1133">Transmembrane helix</keyword>
<keyword evidence="5" id="KW-0830">Ubiquinone</keyword>
<dbReference type="PRINTS" id="PR01437">
    <property type="entry name" value="NUOXDRDTASE4"/>
</dbReference>
<dbReference type="GO" id="GO:0008137">
    <property type="term" value="F:NADH dehydrogenase (ubiquinone) activity"/>
    <property type="evidence" value="ECO:0007669"/>
    <property type="project" value="InterPro"/>
</dbReference>
<dbReference type="EMBL" id="MXAV01000006">
    <property type="protein sequence ID" value="PKY11803.1"/>
    <property type="molecule type" value="Genomic_DNA"/>
</dbReference>
<dbReference type="GO" id="GO:0042773">
    <property type="term" value="P:ATP synthesis coupled electron transport"/>
    <property type="evidence" value="ECO:0007669"/>
    <property type="project" value="InterPro"/>
</dbReference>
<keyword evidence="5" id="KW-1003">Cell membrane</keyword>
<dbReference type="Proteomes" id="UP000234329">
    <property type="component" value="Unassembled WGS sequence"/>
</dbReference>